<dbReference type="InterPro" id="IPR005829">
    <property type="entry name" value="Sugar_transporter_CS"/>
</dbReference>
<dbReference type="AlphaFoldDB" id="A0A8H3EWG0"/>
<feature type="transmembrane region" description="Helical" evidence="9">
    <location>
        <begin position="423"/>
        <end position="441"/>
    </location>
</feature>
<evidence type="ECO:0000256" key="2">
    <source>
        <dbReference type="ARBA" id="ARBA00010992"/>
    </source>
</evidence>
<feature type="transmembrane region" description="Helical" evidence="9">
    <location>
        <begin position="355"/>
        <end position="379"/>
    </location>
</feature>
<keyword evidence="12" id="KW-1185">Reference proteome</keyword>
<keyword evidence="4 9" id="KW-0812">Transmembrane</keyword>
<evidence type="ECO:0000313" key="12">
    <source>
        <dbReference type="Proteomes" id="UP000664169"/>
    </source>
</evidence>
<feature type="transmembrane region" description="Helical" evidence="9">
    <location>
        <begin position="399"/>
        <end position="417"/>
    </location>
</feature>
<dbReference type="InterPro" id="IPR050360">
    <property type="entry name" value="MFS_Sugar_Transporters"/>
</dbReference>
<dbReference type="PANTHER" id="PTHR48022">
    <property type="entry name" value="PLASTIDIC GLUCOSE TRANSPORTER 4"/>
    <property type="match status" value="1"/>
</dbReference>
<evidence type="ECO:0000256" key="1">
    <source>
        <dbReference type="ARBA" id="ARBA00004141"/>
    </source>
</evidence>
<dbReference type="NCBIfam" id="TIGR00879">
    <property type="entry name" value="SP"/>
    <property type="match status" value="1"/>
</dbReference>
<dbReference type="SUPFAM" id="SSF103473">
    <property type="entry name" value="MFS general substrate transporter"/>
    <property type="match status" value="1"/>
</dbReference>
<dbReference type="InterPro" id="IPR020846">
    <property type="entry name" value="MFS_dom"/>
</dbReference>
<dbReference type="PROSITE" id="PS00216">
    <property type="entry name" value="SUGAR_TRANSPORT_1"/>
    <property type="match status" value="1"/>
</dbReference>
<evidence type="ECO:0000256" key="7">
    <source>
        <dbReference type="RuleBase" id="RU003346"/>
    </source>
</evidence>
<dbReference type="OrthoDB" id="6612291at2759"/>
<dbReference type="InterPro" id="IPR005828">
    <property type="entry name" value="MFS_sugar_transport-like"/>
</dbReference>
<keyword evidence="3 7" id="KW-0813">Transport</keyword>
<feature type="transmembrane region" description="Helical" evidence="9">
    <location>
        <begin position="286"/>
        <end position="311"/>
    </location>
</feature>
<organism evidence="11 12">
    <name type="scientific">Gomphillus americanus</name>
    <dbReference type="NCBI Taxonomy" id="1940652"/>
    <lineage>
        <taxon>Eukaryota</taxon>
        <taxon>Fungi</taxon>
        <taxon>Dikarya</taxon>
        <taxon>Ascomycota</taxon>
        <taxon>Pezizomycotina</taxon>
        <taxon>Lecanoromycetes</taxon>
        <taxon>OSLEUM clade</taxon>
        <taxon>Ostropomycetidae</taxon>
        <taxon>Ostropales</taxon>
        <taxon>Graphidaceae</taxon>
        <taxon>Gomphilloideae</taxon>
        <taxon>Gomphillus</taxon>
    </lineage>
</organism>
<dbReference type="Proteomes" id="UP000664169">
    <property type="component" value="Unassembled WGS sequence"/>
</dbReference>
<feature type="region of interest" description="Disordered" evidence="8">
    <location>
        <begin position="493"/>
        <end position="524"/>
    </location>
</feature>
<dbReference type="PROSITE" id="PS50850">
    <property type="entry name" value="MFS"/>
    <property type="match status" value="1"/>
</dbReference>
<evidence type="ECO:0000313" key="11">
    <source>
        <dbReference type="EMBL" id="CAF9913864.1"/>
    </source>
</evidence>
<feature type="transmembrane region" description="Helical" evidence="9">
    <location>
        <begin position="252"/>
        <end position="274"/>
    </location>
</feature>
<evidence type="ECO:0000256" key="8">
    <source>
        <dbReference type="SAM" id="MobiDB-lite"/>
    </source>
</evidence>
<feature type="transmembrane region" description="Helical" evidence="9">
    <location>
        <begin position="44"/>
        <end position="64"/>
    </location>
</feature>
<dbReference type="PRINTS" id="PR00171">
    <property type="entry name" value="SUGRTRNSPORT"/>
</dbReference>
<keyword evidence="6 9" id="KW-0472">Membrane</keyword>
<dbReference type="Gene3D" id="1.20.1250.20">
    <property type="entry name" value="MFS general substrate transporter like domains"/>
    <property type="match status" value="1"/>
</dbReference>
<sequence length="524" mass="58627">MYRNFVLISLKVKQFPEIDNNDDDLTAMGITTQSAKTHRASVQAIAVASYNLGCFCGAIATIWLGDRLGRRRTIFAGSSIMVIGATIMASAFSLPQFVVGRIITGFGNGMSTSTIPTWQSECSKAHRRGQLVMVEGALITGGVCFSYWLDFAFYYLDPSSISWRFPIAFQIVFCLIILSLIFTMPESPRWLILKGKEDEAMDVLAALNGEEPESDYVMNEFKAIKDVVSEMSKGSFSDLFTMDENRNFHRAALAYVNQFFQQICGINLITYYASFIYQTYVGLSPFLARLIAACNGTEYFMASWIAVFVIEKYGRRKLMLFGSVGQTLSMIVLAVVNFLAAQNKATNGTNQGPGVAAVLFLFVFNTFFAVGWLGMTWLYPAEVVPLRIRAASNAASTSANWLFNFLIVMISPVMFASIGYQTYIVFACINAAIIPCVWLFYPETAYRSLEEMDSIFHKTTSIFDVVKVAREEPRRYGENGELLIHYDQTDAARRRSSAPRNALTKGQSYKEEHIEDIEKHSASE</sequence>
<feature type="transmembrane region" description="Helical" evidence="9">
    <location>
        <begin position="73"/>
        <end position="92"/>
    </location>
</feature>
<dbReference type="EMBL" id="CAJPDQ010000008">
    <property type="protein sequence ID" value="CAF9913864.1"/>
    <property type="molecule type" value="Genomic_DNA"/>
</dbReference>
<feature type="domain" description="Major facilitator superfamily (MFS) profile" evidence="10">
    <location>
        <begin position="1"/>
        <end position="445"/>
    </location>
</feature>
<evidence type="ECO:0000256" key="3">
    <source>
        <dbReference type="ARBA" id="ARBA00022448"/>
    </source>
</evidence>
<evidence type="ECO:0000256" key="6">
    <source>
        <dbReference type="ARBA" id="ARBA00023136"/>
    </source>
</evidence>
<keyword evidence="5 9" id="KW-1133">Transmembrane helix</keyword>
<gene>
    <name evidence="11" type="ORF">GOMPHAMPRED_008046</name>
</gene>
<name>A0A8H3EWG0_9LECA</name>
<dbReference type="InterPro" id="IPR003663">
    <property type="entry name" value="Sugar/inositol_transpt"/>
</dbReference>
<comment type="subcellular location">
    <subcellularLocation>
        <location evidence="1">Membrane</location>
        <topology evidence="1">Multi-pass membrane protein</topology>
    </subcellularLocation>
</comment>
<feature type="transmembrane region" description="Helical" evidence="9">
    <location>
        <begin position="130"/>
        <end position="149"/>
    </location>
</feature>
<evidence type="ECO:0000256" key="9">
    <source>
        <dbReference type="SAM" id="Phobius"/>
    </source>
</evidence>
<evidence type="ECO:0000256" key="5">
    <source>
        <dbReference type="ARBA" id="ARBA00022989"/>
    </source>
</evidence>
<proteinExistence type="inferred from homology"/>
<reference evidence="11" key="1">
    <citation type="submission" date="2021-03" db="EMBL/GenBank/DDBJ databases">
        <authorList>
            <person name="Tagirdzhanova G."/>
        </authorList>
    </citation>
    <scope>NUCLEOTIDE SEQUENCE</scope>
</reference>
<comment type="caution">
    <text evidence="11">The sequence shown here is derived from an EMBL/GenBank/DDBJ whole genome shotgun (WGS) entry which is preliminary data.</text>
</comment>
<comment type="similarity">
    <text evidence="2 7">Belongs to the major facilitator superfamily. Sugar transporter (TC 2.A.1.1) family.</text>
</comment>
<dbReference type="GO" id="GO:0016020">
    <property type="term" value="C:membrane"/>
    <property type="evidence" value="ECO:0007669"/>
    <property type="project" value="UniProtKB-SubCell"/>
</dbReference>
<feature type="transmembrane region" description="Helical" evidence="9">
    <location>
        <begin position="318"/>
        <end position="340"/>
    </location>
</feature>
<feature type="transmembrane region" description="Helical" evidence="9">
    <location>
        <begin position="161"/>
        <end position="184"/>
    </location>
</feature>
<evidence type="ECO:0000259" key="10">
    <source>
        <dbReference type="PROSITE" id="PS50850"/>
    </source>
</evidence>
<feature type="compositionally biased region" description="Basic and acidic residues" evidence="8">
    <location>
        <begin position="508"/>
        <end position="524"/>
    </location>
</feature>
<evidence type="ECO:0000256" key="4">
    <source>
        <dbReference type="ARBA" id="ARBA00022692"/>
    </source>
</evidence>
<protein>
    <recommendedName>
        <fullName evidence="10">Major facilitator superfamily (MFS) profile domain-containing protein</fullName>
    </recommendedName>
</protein>
<dbReference type="Pfam" id="PF00083">
    <property type="entry name" value="Sugar_tr"/>
    <property type="match status" value="1"/>
</dbReference>
<dbReference type="GO" id="GO:0005351">
    <property type="term" value="F:carbohydrate:proton symporter activity"/>
    <property type="evidence" value="ECO:0007669"/>
    <property type="project" value="TreeGrafter"/>
</dbReference>
<accession>A0A8H3EWG0</accession>
<dbReference type="PANTHER" id="PTHR48022:SF68">
    <property type="entry name" value="MAJOR FACILITATOR SUPERFAMILY (MFS) PROFILE DOMAIN-CONTAINING PROTEIN-RELATED"/>
    <property type="match status" value="1"/>
</dbReference>
<dbReference type="InterPro" id="IPR036259">
    <property type="entry name" value="MFS_trans_sf"/>
</dbReference>
<dbReference type="FunFam" id="1.20.1250.20:FF:000061">
    <property type="entry name" value="MFS sugar transporter"/>
    <property type="match status" value="1"/>
</dbReference>